<evidence type="ECO:0000256" key="7">
    <source>
        <dbReference type="ARBA" id="ARBA00029392"/>
    </source>
</evidence>
<proteinExistence type="inferred from homology"/>
<gene>
    <name evidence="11" type="ORF">PPACK8108_LOCUS933</name>
</gene>
<keyword evidence="12" id="KW-1185">Reference proteome</keyword>
<evidence type="ECO:0000256" key="6">
    <source>
        <dbReference type="ARBA" id="ARBA00022832"/>
    </source>
</evidence>
<reference evidence="11" key="1">
    <citation type="submission" date="2022-06" db="EMBL/GenBank/DDBJ databases">
        <authorList>
            <consortium name="SYNGENTA / RWTH Aachen University"/>
        </authorList>
    </citation>
    <scope>NUCLEOTIDE SEQUENCE</scope>
</reference>
<dbReference type="EC" id="3.1.2.22" evidence="2"/>
<dbReference type="InterPro" id="IPR050565">
    <property type="entry name" value="LYPA1-2/EST-like"/>
</dbReference>
<keyword evidence="5" id="KW-0378">Hydrolase</keyword>
<dbReference type="InterPro" id="IPR003140">
    <property type="entry name" value="PLipase/COase/thioEstase"/>
</dbReference>
<dbReference type="GO" id="GO:0008474">
    <property type="term" value="F:palmitoyl-(protein) hydrolase activity"/>
    <property type="evidence" value="ECO:0007669"/>
    <property type="project" value="UniProtKB-EC"/>
</dbReference>
<dbReference type="Gene3D" id="3.40.50.1820">
    <property type="entry name" value="alpha/beta hydrolase"/>
    <property type="match status" value="1"/>
</dbReference>
<protein>
    <recommendedName>
        <fullName evidence="3">Acyl-protein thioesterase 1</fullName>
        <ecNumber evidence="2">3.1.2.22</ecNumber>
    </recommendedName>
    <alternativeName>
        <fullName evidence="8">Palmitoyl-protein hydrolase</fullName>
    </alternativeName>
</protein>
<dbReference type="Proteomes" id="UP001153365">
    <property type="component" value="Unassembled WGS sequence"/>
</dbReference>
<comment type="catalytic activity">
    <reaction evidence="9">
        <text>S-hexadecanoyl-L-cysteinyl-[protein] + H2O = L-cysteinyl-[protein] + hexadecanoate + H(+)</text>
        <dbReference type="Rhea" id="RHEA:19233"/>
        <dbReference type="Rhea" id="RHEA-COMP:10131"/>
        <dbReference type="Rhea" id="RHEA-COMP:11032"/>
        <dbReference type="ChEBI" id="CHEBI:7896"/>
        <dbReference type="ChEBI" id="CHEBI:15377"/>
        <dbReference type="ChEBI" id="CHEBI:15378"/>
        <dbReference type="ChEBI" id="CHEBI:29950"/>
        <dbReference type="ChEBI" id="CHEBI:74151"/>
        <dbReference type="EC" id="3.1.2.22"/>
    </reaction>
</comment>
<keyword evidence="4" id="KW-0719">Serine esterase</keyword>
<dbReference type="Pfam" id="PF02230">
    <property type="entry name" value="Abhydrolase_2"/>
    <property type="match status" value="1"/>
</dbReference>
<dbReference type="GO" id="GO:0052689">
    <property type="term" value="F:carboxylic ester hydrolase activity"/>
    <property type="evidence" value="ECO:0007669"/>
    <property type="project" value="UniProtKB-KW"/>
</dbReference>
<accession>A0AAV0AH07</accession>
<evidence type="ECO:0000313" key="12">
    <source>
        <dbReference type="Proteomes" id="UP001153365"/>
    </source>
</evidence>
<dbReference type="PANTHER" id="PTHR10655">
    <property type="entry name" value="LYSOPHOSPHOLIPASE-RELATED"/>
    <property type="match status" value="1"/>
</dbReference>
<evidence type="ECO:0000256" key="8">
    <source>
        <dbReference type="ARBA" id="ARBA00031195"/>
    </source>
</evidence>
<dbReference type="EMBL" id="CALTRL010000123">
    <property type="protein sequence ID" value="CAH7666572.1"/>
    <property type="molecule type" value="Genomic_DNA"/>
</dbReference>
<sequence>MSTAKNSTAIILHGLGDSSDGWSFLAEQFGPKMPWVRCFPDAPRQSVTLNMGMVMPAWFDLYGLDPNSKEDEAGLLRSVETVRAIIKKEIDSGIPPERIIVGGFSQGAAISILTGLMSQEKLAGVVSLSGFLTLSKKIKDMKGPFVEDLPLLWCHGTDDPVVRYQWGETSVNFLKNDLGMKNVEFKSYPGMVHSASPQELKDLFVWLNNRIPNK</sequence>
<dbReference type="PANTHER" id="PTHR10655:SF17">
    <property type="entry name" value="LYSOPHOSPHOLIPASE-LIKE PROTEIN 1"/>
    <property type="match status" value="1"/>
</dbReference>
<keyword evidence="6" id="KW-0276">Fatty acid metabolism</keyword>
<dbReference type="InterPro" id="IPR029058">
    <property type="entry name" value="AB_hydrolase_fold"/>
</dbReference>
<evidence type="ECO:0000256" key="3">
    <source>
        <dbReference type="ARBA" id="ARBA00014923"/>
    </source>
</evidence>
<dbReference type="AlphaFoldDB" id="A0AAV0AH07"/>
<evidence type="ECO:0000256" key="5">
    <source>
        <dbReference type="ARBA" id="ARBA00022801"/>
    </source>
</evidence>
<comment type="function">
    <text evidence="7">Hydrolyzes fatty acids from S-acylated cysteine residues in proteins with a strong preference for palmitoylated G-alpha proteins over other acyl substrates. Mediates the deacylation of G-alpha proteins such as GPA1 in vivo, but has weak or no activity toward palmitoylated Ras proteins. Has weak lysophospholipase activity in vitro; however such activity may not exist in vivo.</text>
</comment>
<name>A0AAV0AH07_PHAPC</name>
<dbReference type="GO" id="GO:0006631">
    <property type="term" value="P:fatty acid metabolic process"/>
    <property type="evidence" value="ECO:0007669"/>
    <property type="project" value="UniProtKB-KW"/>
</dbReference>
<comment type="similarity">
    <text evidence="1">Belongs to the AB hydrolase superfamily. AB hydrolase 2 family.</text>
</comment>
<evidence type="ECO:0000256" key="9">
    <source>
        <dbReference type="ARBA" id="ARBA00047337"/>
    </source>
</evidence>
<evidence type="ECO:0000259" key="10">
    <source>
        <dbReference type="Pfam" id="PF02230"/>
    </source>
</evidence>
<dbReference type="SUPFAM" id="SSF53474">
    <property type="entry name" value="alpha/beta-Hydrolases"/>
    <property type="match status" value="1"/>
</dbReference>
<evidence type="ECO:0000256" key="1">
    <source>
        <dbReference type="ARBA" id="ARBA00006499"/>
    </source>
</evidence>
<evidence type="ECO:0000256" key="4">
    <source>
        <dbReference type="ARBA" id="ARBA00022487"/>
    </source>
</evidence>
<feature type="domain" description="Phospholipase/carboxylesterase/thioesterase" evidence="10">
    <location>
        <begin position="5"/>
        <end position="207"/>
    </location>
</feature>
<comment type="caution">
    <text evidence="11">The sequence shown here is derived from an EMBL/GenBank/DDBJ whole genome shotgun (WGS) entry which is preliminary data.</text>
</comment>
<organism evidence="11 12">
    <name type="scientific">Phakopsora pachyrhizi</name>
    <name type="common">Asian soybean rust disease fungus</name>
    <dbReference type="NCBI Taxonomy" id="170000"/>
    <lineage>
        <taxon>Eukaryota</taxon>
        <taxon>Fungi</taxon>
        <taxon>Dikarya</taxon>
        <taxon>Basidiomycota</taxon>
        <taxon>Pucciniomycotina</taxon>
        <taxon>Pucciniomycetes</taxon>
        <taxon>Pucciniales</taxon>
        <taxon>Phakopsoraceae</taxon>
        <taxon>Phakopsora</taxon>
    </lineage>
</organism>
<keyword evidence="6" id="KW-0443">Lipid metabolism</keyword>
<evidence type="ECO:0000256" key="2">
    <source>
        <dbReference type="ARBA" id="ARBA00012423"/>
    </source>
</evidence>
<dbReference type="GO" id="GO:0005737">
    <property type="term" value="C:cytoplasm"/>
    <property type="evidence" value="ECO:0007669"/>
    <property type="project" value="TreeGrafter"/>
</dbReference>
<evidence type="ECO:0000313" key="11">
    <source>
        <dbReference type="EMBL" id="CAH7666572.1"/>
    </source>
</evidence>